<dbReference type="GO" id="GO:0004139">
    <property type="term" value="F:deoxyribose-phosphate aldolase activity"/>
    <property type="evidence" value="ECO:0007669"/>
    <property type="project" value="UniProtKB-UniRule"/>
</dbReference>
<dbReference type="FunFam" id="3.20.20.70:FF:000044">
    <property type="entry name" value="Deoxyribose-phosphate aldolase"/>
    <property type="match status" value="1"/>
</dbReference>
<dbReference type="GO" id="GO:0016052">
    <property type="term" value="P:carbohydrate catabolic process"/>
    <property type="evidence" value="ECO:0007669"/>
    <property type="project" value="TreeGrafter"/>
</dbReference>
<evidence type="ECO:0000313" key="9">
    <source>
        <dbReference type="EMBL" id="RHF88137.1"/>
    </source>
</evidence>
<dbReference type="InterPro" id="IPR013785">
    <property type="entry name" value="Aldolase_TIM"/>
</dbReference>
<keyword evidence="2 7" id="KW-0963">Cytoplasm</keyword>
<evidence type="ECO:0000256" key="6">
    <source>
        <dbReference type="ARBA" id="ARBA00056337"/>
    </source>
</evidence>
<dbReference type="Proteomes" id="UP000286186">
    <property type="component" value="Unassembled WGS sequence"/>
</dbReference>
<dbReference type="EMBL" id="QSFO01000009">
    <property type="protein sequence ID" value="RHA53742.1"/>
    <property type="molecule type" value="Genomic_DNA"/>
</dbReference>
<keyword evidence="3 7" id="KW-0456">Lyase</keyword>
<comment type="caution">
    <text evidence="9">The sequence shown here is derived from an EMBL/GenBank/DDBJ whole genome shotgun (WGS) entry which is preliminary data.</text>
</comment>
<dbReference type="SUPFAM" id="SSF51569">
    <property type="entry name" value="Aldolase"/>
    <property type="match status" value="1"/>
</dbReference>
<gene>
    <name evidence="7 9" type="primary">deoC</name>
    <name evidence="9" type="ORF">DW652_08905</name>
    <name evidence="8" type="ORF">DW929_08820</name>
</gene>
<sequence>MEIKEILSKVDHTLLKPESTWEQIKEICDDGIKYETASVCIPPSFVKQAADYVDGKIAICTVIGFPNGYNTTEIKCAEAAQAVKEGAAEIDMVINIGWAKEGRWDDIFCEINKIKEACDGRLLKVIVETCLLTDEEIAKVTNVVSMSKADFIKTSTGFSTEGATFHVVKIFADNISNGTKIKAAGGISSLEDAEKFIELGADRLGTSRIVKIVKNENAGANEY</sequence>
<organism evidence="9 11">
    <name type="scientific">Eubacterium ventriosum</name>
    <dbReference type="NCBI Taxonomy" id="39496"/>
    <lineage>
        <taxon>Bacteria</taxon>
        <taxon>Bacillati</taxon>
        <taxon>Bacillota</taxon>
        <taxon>Clostridia</taxon>
        <taxon>Eubacteriales</taxon>
        <taxon>Eubacteriaceae</taxon>
        <taxon>Eubacterium</taxon>
    </lineage>
</organism>
<comment type="subcellular location">
    <subcellularLocation>
        <location evidence="7">Cytoplasm</location>
    </subcellularLocation>
</comment>
<evidence type="ECO:0000256" key="1">
    <source>
        <dbReference type="ARBA" id="ARBA00010936"/>
    </source>
</evidence>
<feature type="active site" description="Schiff-base intermediate with acetaldehyde" evidence="7">
    <location>
        <position position="153"/>
    </location>
</feature>
<dbReference type="Pfam" id="PF01791">
    <property type="entry name" value="DeoC"/>
    <property type="match status" value="1"/>
</dbReference>
<dbReference type="SMART" id="SM01133">
    <property type="entry name" value="DeoC"/>
    <property type="match status" value="1"/>
</dbReference>
<evidence type="ECO:0000313" key="11">
    <source>
        <dbReference type="Proteomes" id="UP000286186"/>
    </source>
</evidence>
<feature type="active site" description="Proton donor/acceptor" evidence="7">
    <location>
        <position position="182"/>
    </location>
</feature>
<accession>A0A414R534</accession>
<evidence type="ECO:0000313" key="8">
    <source>
        <dbReference type="EMBL" id="RHA53742.1"/>
    </source>
</evidence>
<dbReference type="GO" id="GO:0005737">
    <property type="term" value="C:cytoplasm"/>
    <property type="evidence" value="ECO:0007669"/>
    <property type="project" value="UniProtKB-SubCell"/>
</dbReference>
<evidence type="ECO:0000313" key="10">
    <source>
        <dbReference type="Proteomes" id="UP000284598"/>
    </source>
</evidence>
<dbReference type="InterPro" id="IPR002915">
    <property type="entry name" value="DeoC/FbaB/LacD_aldolase"/>
</dbReference>
<reference evidence="10 11" key="1">
    <citation type="submission" date="2018-08" db="EMBL/GenBank/DDBJ databases">
        <title>A genome reference for cultivated species of the human gut microbiota.</title>
        <authorList>
            <person name="Zou Y."/>
            <person name="Xue W."/>
            <person name="Luo G."/>
        </authorList>
    </citation>
    <scope>NUCLEOTIDE SEQUENCE [LARGE SCALE GENOMIC DNA]</scope>
    <source>
        <strain evidence="9 11">AM23-22</strain>
        <strain evidence="8 10">AM43-2</strain>
    </source>
</reference>
<comment type="similarity">
    <text evidence="1 7">Belongs to the DeoC/FbaB aldolase family. DeoC type 1 subfamily.</text>
</comment>
<dbReference type="CDD" id="cd00959">
    <property type="entry name" value="DeoC"/>
    <property type="match status" value="1"/>
</dbReference>
<dbReference type="RefSeq" id="WP_005363762.1">
    <property type="nucleotide sequence ID" value="NZ_CAUFTG010000073.1"/>
</dbReference>
<comment type="function">
    <text evidence="6 7">Catalyzes a reversible aldol reaction between acetaldehyde and D-glyceraldehyde 3-phosphate to generate 2-deoxy-D-ribose 5-phosphate.</text>
</comment>
<evidence type="ECO:0000256" key="3">
    <source>
        <dbReference type="ARBA" id="ARBA00023239"/>
    </source>
</evidence>
<dbReference type="Proteomes" id="UP000284598">
    <property type="component" value="Unassembled WGS sequence"/>
</dbReference>
<dbReference type="NCBIfam" id="TIGR00126">
    <property type="entry name" value="deoC"/>
    <property type="match status" value="1"/>
</dbReference>
<dbReference type="PANTHER" id="PTHR10889">
    <property type="entry name" value="DEOXYRIBOSE-PHOSPHATE ALDOLASE"/>
    <property type="match status" value="1"/>
</dbReference>
<dbReference type="PIRSF" id="PIRSF001357">
    <property type="entry name" value="DeoC"/>
    <property type="match status" value="1"/>
</dbReference>
<dbReference type="AlphaFoldDB" id="A0A414R534"/>
<evidence type="ECO:0000256" key="4">
    <source>
        <dbReference type="ARBA" id="ARBA00023270"/>
    </source>
</evidence>
<dbReference type="InterPro" id="IPR028581">
    <property type="entry name" value="DeoC_typeI"/>
</dbReference>
<comment type="catalytic activity">
    <reaction evidence="5 7">
        <text>2-deoxy-D-ribose 5-phosphate = D-glyceraldehyde 3-phosphate + acetaldehyde</text>
        <dbReference type="Rhea" id="RHEA:12821"/>
        <dbReference type="ChEBI" id="CHEBI:15343"/>
        <dbReference type="ChEBI" id="CHEBI:59776"/>
        <dbReference type="ChEBI" id="CHEBI:62877"/>
        <dbReference type="EC" id="4.1.2.4"/>
    </reaction>
</comment>
<protein>
    <recommendedName>
        <fullName evidence="7">Deoxyribose-phosphate aldolase</fullName>
        <shortName evidence="7">DERA</shortName>
        <ecNumber evidence="7">4.1.2.4</ecNumber>
    </recommendedName>
    <alternativeName>
        <fullName evidence="7">2-deoxy-D-ribose 5-phosphate aldolase</fullName>
    </alternativeName>
    <alternativeName>
        <fullName evidence="7">Phosphodeoxyriboaldolase</fullName>
        <shortName evidence="7">Deoxyriboaldolase</shortName>
    </alternativeName>
</protein>
<dbReference type="GO" id="GO:0006018">
    <property type="term" value="P:2-deoxyribose 1-phosphate catabolic process"/>
    <property type="evidence" value="ECO:0007669"/>
    <property type="project" value="UniProtKB-UniRule"/>
</dbReference>
<evidence type="ECO:0000256" key="2">
    <source>
        <dbReference type="ARBA" id="ARBA00022490"/>
    </source>
</evidence>
<dbReference type="InterPro" id="IPR011343">
    <property type="entry name" value="DeoC"/>
</dbReference>
<evidence type="ECO:0000256" key="7">
    <source>
        <dbReference type="HAMAP-Rule" id="MF_00114"/>
    </source>
</evidence>
<keyword evidence="4 7" id="KW-0704">Schiff base</keyword>
<proteinExistence type="inferred from homology"/>
<dbReference type="PANTHER" id="PTHR10889:SF1">
    <property type="entry name" value="DEOXYRIBOSE-PHOSPHATE ALDOLASE"/>
    <property type="match status" value="1"/>
</dbReference>
<dbReference type="GO" id="GO:0009264">
    <property type="term" value="P:deoxyribonucleotide catabolic process"/>
    <property type="evidence" value="ECO:0007669"/>
    <property type="project" value="UniProtKB-UniRule"/>
</dbReference>
<dbReference type="Gene3D" id="3.20.20.70">
    <property type="entry name" value="Aldolase class I"/>
    <property type="match status" value="1"/>
</dbReference>
<evidence type="ECO:0000256" key="5">
    <source>
        <dbReference type="ARBA" id="ARBA00048791"/>
    </source>
</evidence>
<name>A0A414R534_9FIRM</name>
<comment type="pathway">
    <text evidence="7">Carbohydrate degradation; 2-deoxy-D-ribose 1-phosphate degradation; D-glyceraldehyde 3-phosphate and acetaldehyde from 2-deoxy-alpha-D-ribose 1-phosphate: step 2/2.</text>
</comment>
<feature type="active site" description="Proton donor/acceptor" evidence="7">
    <location>
        <position position="91"/>
    </location>
</feature>
<dbReference type="EMBL" id="QRHR01000008">
    <property type="protein sequence ID" value="RHF88137.1"/>
    <property type="molecule type" value="Genomic_DNA"/>
</dbReference>
<dbReference type="EC" id="4.1.2.4" evidence="7"/>
<dbReference type="HAMAP" id="MF_00114">
    <property type="entry name" value="DeoC_type1"/>
    <property type="match status" value="1"/>
</dbReference>
<dbReference type="UniPathway" id="UPA00002">
    <property type="reaction ID" value="UER00468"/>
</dbReference>